<dbReference type="EMBL" id="BAAAQQ010000002">
    <property type="protein sequence ID" value="GAA2114275.1"/>
    <property type="molecule type" value="Genomic_DNA"/>
</dbReference>
<proteinExistence type="predicted"/>
<feature type="domain" description="GerMN" evidence="1">
    <location>
        <begin position="93"/>
        <end position="181"/>
    </location>
</feature>
<dbReference type="InterPro" id="IPR019606">
    <property type="entry name" value="GerMN"/>
</dbReference>
<evidence type="ECO:0000259" key="1">
    <source>
        <dbReference type="SMART" id="SM00909"/>
    </source>
</evidence>
<reference evidence="2 3" key="1">
    <citation type="journal article" date="2019" name="Int. J. Syst. Evol. Microbiol.">
        <title>The Global Catalogue of Microorganisms (GCM) 10K type strain sequencing project: providing services to taxonomists for standard genome sequencing and annotation.</title>
        <authorList>
            <consortium name="The Broad Institute Genomics Platform"/>
            <consortium name="The Broad Institute Genome Sequencing Center for Infectious Disease"/>
            <person name="Wu L."/>
            <person name="Ma J."/>
        </authorList>
    </citation>
    <scope>NUCLEOTIDE SEQUENCE [LARGE SCALE GENOMIC DNA]</scope>
    <source>
        <strain evidence="2 3">JCM 16021</strain>
    </source>
</reference>
<protein>
    <recommendedName>
        <fullName evidence="1">GerMN domain-containing protein</fullName>
    </recommendedName>
</protein>
<evidence type="ECO:0000313" key="3">
    <source>
        <dbReference type="Proteomes" id="UP001500575"/>
    </source>
</evidence>
<accession>A0ABN2XMM8</accession>
<dbReference type="SMART" id="SM00909">
    <property type="entry name" value="Germane"/>
    <property type="match status" value="1"/>
</dbReference>
<keyword evidence="3" id="KW-1185">Reference proteome</keyword>
<comment type="caution">
    <text evidence="2">The sequence shown here is derived from an EMBL/GenBank/DDBJ whole genome shotgun (WGS) entry which is preliminary data.</text>
</comment>
<sequence length="215" mass="21676">MTGGTRRGRTWVVVSTMVVATCAACGLPGSGSVTRVDDATIPYQLLEPDSGEPGPTVQSDPEGSGALTFWLVEDALVPEPAGASCADPPHVVARQLLDELVAGPSERARATGRSTAVAPDTELVLVDLADATAVIGVDPGATLSPDRLPVAIGQIVLTVTTAPGVRSVEFASGDEPVQVPLPDGVLTSGPVTAADYAALVPERFDASQGLGCPGA</sequence>
<gene>
    <name evidence="2" type="ORF">GCM10009843_02620</name>
</gene>
<evidence type="ECO:0000313" key="2">
    <source>
        <dbReference type="EMBL" id="GAA2114275.1"/>
    </source>
</evidence>
<dbReference type="Pfam" id="PF10646">
    <property type="entry name" value="Germane"/>
    <property type="match status" value="1"/>
</dbReference>
<dbReference type="Proteomes" id="UP001500575">
    <property type="component" value="Unassembled WGS sequence"/>
</dbReference>
<name>A0ABN2XMM8_9ACTN</name>
<organism evidence="2 3">
    <name type="scientific">Nocardioides bigeumensis</name>
    <dbReference type="NCBI Taxonomy" id="433657"/>
    <lineage>
        <taxon>Bacteria</taxon>
        <taxon>Bacillati</taxon>
        <taxon>Actinomycetota</taxon>
        <taxon>Actinomycetes</taxon>
        <taxon>Propionibacteriales</taxon>
        <taxon>Nocardioidaceae</taxon>
        <taxon>Nocardioides</taxon>
    </lineage>
</organism>